<dbReference type="PANTHER" id="PTHR35532:SF5">
    <property type="entry name" value="CARBOHYDRATE-BINDING DOMAIN-CONTAINING PROTEIN"/>
    <property type="match status" value="1"/>
</dbReference>
<evidence type="ECO:0000313" key="1">
    <source>
        <dbReference type="EMBL" id="RGY67663.1"/>
    </source>
</evidence>
<dbReference type="EMBL" id="QSDG01000013">
    <property type="protein sequence ID" value="RGY67663.1"/>
    <property type="molecule type" value="Genomic_DNA"/>
</dbReference>
<dbReference type="InterPro" id="IPR038765">
    <property type="entry name" value="Papain-like_cys_pep_sf"/>
</dbReference>
<organism evidence="1 2">
    <name type="scientific">Bacteroides fragilis</name>
    <dbReference type="NCBI Taxonomy" id="817"/>
    <lineage>
        <taxon>Bacteria</taxon>
        <taxon>Pseudomonadati</taxon>
        <taxon>Bacteroidota</taxon>
        <taxon>Bacteroidia</taxon>
        <taxon>Bacteroidales</taxon>
        <taxon>Bacteroidaceae</taxon>
        <taxon>Bacteroides</taxon>
    </lineage>
</organism>
<dbReference type="Proteomes" id="UP000284614">
    <property type="component" value="Unassembled WGS sequence"/>
</dbReference>
<evidence type="ECO:0000313" key="2">
    <source>
        <dbReference type="Proteomes" id="UP000284614"/>
    </source>
</evidence>
<dbReference type="SUPFAM" id="SSF49785">
    <property type="entry name" value="Galactose-binding domain-like"/>
    <property type="match status" value="1"/>
</dbReference>
<accession>A0A413JWJ5</accession>
<comment type="caution">
    <text evidence="1">The sequence shown here is derived from an EMBL/GenBank/DDBJ whole genome shotgun (WGS) entry which is preliminary data.</text>
</comment>
<dbReference type="SUPFAM" id="SSF54001">
    <property type="entry name" value="Cysteine proteinases"/>
    <property type="match status" value="1"/>
</dbReference>
<dbReference type="Gene3D" id="2.60.120.260">
    <property type="entry name" value="Galactose-binding domain-like"/>
    <property type="match status" value="2"/>
</dbReference>
<dbReference type="PANTHER" id="PTHR35532">
    <property type="entry name" value="SIMILAR TO POLYHYDROXYALKANOATE DEPOLYMERASE"/>
    <property type="match status" value="1"/>
</dbReference>
<name>A0A413JWJ5_BACFG</name>
<evidence type="ECO:0008006" key="3">
    <source>
        <dbReference type="Google" id="ProtNLM"/>
    </source>
</evidence>
<gene>
    <name evidence="1" type="ORF">DXA27_14840</name>
</gene>
<reference evidence="1 2" key="1">
    <citation type="submission" date="2018-08" db="EMBL/GenBank/DDBJ databases">
        <title>A genome reference for cultivated species of the human gut microbiota.</title>
        <authorList>
            <person name="Zou Y."/>
            <person name="Xue W."/>
            <person name="Luo G."/>
        </authorList>
    </citation>
    <scope>NUCLEOTIDE SEQUENCE [LARGE SCALE GENOMIC DNA]</scope>
    <source>
        <strain evidence="1 2">OF01-1</strain>
    </source>
</reference>
<protein>
    <recommendedName>
        <fullName evidence="3">Peptide-N(4)-(N-acetyl-beta-glucosaminyl)asparagine amidase</fullName>
    </recommendedName>
</protein>
<dbReference type="InterPro" id="IPR008979">
    <property type="entry name" value="Galactose-bd-like_sf"/>
</dbReference>
<dbReference type="AlphaFoldDB" id="A0A413JWJ5"/>
<proteinExistence type="predicted"/>
<sequence length="656" mass="76330">MMIMKKKLRVRGILWVIPLITIWGLISCQTLEEKHLEDALSLPYANKEELRKVLDHYKGDSLKYQAVCFLIQSMPFHAGYEGNALKHYYQYFDLYAQGKLGPHEVIDSLKENTFSVSQLRRIEDIANIDSSLLVQNVDWAFKVWREQPWGKNVSFDNFCEFILPYRLGDEPLGFWREDIYKRYNPILDSIRLLPQAQDPLVAAKVLMDSLVVEQSHFTGLFPAGPHLGPSVVSWRAGSCREFADLVVYVMRALGIPCGTDYMAMRGDNNVSHFWNFTLDKDGKTYITEFPDPNWKRAVSMYNPKAKVYRNTYGLNWKDVKRQQGKMMHPAFRKPLYQDVTAVYADSLNRDLVVSSDILCKEVHKGDIVYFCLSTRMDWVPVEWTVFEEDSLRFQDTEGSVIGCLATWNGKRLVMQSEPFTYDKMSGTITLLTPQNEKEDITLYFKFPLFCDLGILRMPGGVFEGSNDPLFRSADTLYYVKEWPFRLNNTIFPEKEKSYRYVRYKGPKGSYCNMAEMAFFEDTSDTLALKGRIIGTPGCFQEDGSHDYYKVYDGNPYTYMDYKTPDEGWVGLDLGTPHRIKKFTYIPRNSDNFIHKGDVYELFYWHDRKWNSLGRQTAEADSLNYVIPKGVALFLKNHTQGKDERIFKKTDGRQQFW</sequence>
<dbReference type="PROSITE" id="PS51257">
    <property type="entry name" value="PROKAR_LIPOPROTEIN"/>
    <property type="match status" value="1"/>
</dbReference>